<dbReference type="Proteomes" id="UP000245820">
    <property type="component" value="Chromosome"/>
</dbReference>
<dbReference type="KEGG" id="mtim:DIR46_24805"/>
<reference evidence="1 2" key="1">
    <citation type="submission" date="2018-05" db="EMBL/GenBank/DDBJ databases">
        <title>Complete genome sequence of Massilia oculi sp. nov. CCUG 43427T (=DSM 26321T), the type strain of M. oculi, and comparison with genome sequences of other Massilia strains.</title>
        <authorList>
            <person name="Zhu B."/>
        </authorList>
    </citation>
    <scope>NUCLEOTIDE SEQUENCE [LARGE SCALE GENOMIC DNA]</scope>
    <source>
        <strain evidence="1 2">CCUG 43427</strain>
    </source>
</reference>
<dbReference type="AlphaFoldDB" id="A0A2S2DPV1"/>
<keyword evidence="2" id="KW-1185">Reference proteome</keyword>
<organism evidence="1 2">
    <name type="scientific">Massilia oculi</name>
    <dbReference type="NCBI Taxonomy" id="945844"/>
    <lineage>
        <taxon>Bacteria</taxon>
        <taxon>Pseudomonadati</taxon>
        <taxon>Pseudomonadota</taxon>
        <taxon>Betaproteobacteria</taxon>
        <taxon>Burkholderiales</taxon>
        <taxon>Oxalobacteraceae</taxon>
        <taxon>Telluria group</taxon>
        <taxon>Massilia</taxon>
    </lineage>
</organism>
<evidence type="ECO:0000313" key="2">
    <source>
        <dbReference type="Proteomes" id="UP000245820"/>
    </source>
</evidence>
<accession>A0A2S2DPV1</accession>
<dbReference type="OrthoDB" id="8663148at2"/>
<sequence length="118" mass="13349">MELRVNRNSRNDQDAYKFMAWVGAQEFADLYTNRLTGFFTLSHHLIAVRDLVATQMAEWRKRCASTIRVNAQVLNRGQPSMEAERWAVTSQVLNGSLAPGDGAVRLQNRVEQGRAGKK</sequence>
<protein>
    <submittedName>
        <fullName evidence="1">Uncharacterized protein</fullName>
    </submittedName>
</protein>
<name>A0A2S2DPV1_9BURK</name>
<gene>
    <name evidence="1" type="ORF">DIR46_24805</name>
</gene>
<proteinExistence type="predicted"/>
<dbReference type="EMBL" id="CP029343">
    <property type="protein sequence ID" value="AWL07328.1"/>
    <property type="molecule type" value="Genomic_DNA"/>
</dbReference>
<evidence type="ECO:0000313" key="1">
    <source>
        <dbReference type="EMBL" id="AWL07328.1"/>
    </source>
</evidence>